<dbReference type="EMBL" id="CP019312">
    <property type="protein sequence ID" value="APX12378.1"/>
    <property type="molecule type" value="Genomic_DNA"/>
</dbReference>
<dbReference type="Proteomes" id="UP000186336">
    <property type="component" value="Chromosome"/>
</dbReference>
<organism evidence="1 2">
    <name type="scientific">Tateyamaria omphalii</name>
    <dbReference type="NCBI Taxonomy" id="299262"/>
    <lineage>
        <taxon>Bacteria</taxon>
        <taxon>Pseudomonadati</taxon>
        <taxon>Pseudomonadota</taxon>
        <taxon>Alphaproteobacteria</taxon>
        <taxon>Rhodobacterales</taxon>
        <taxon>Roseobacteraceae</taxon>
        <taxon>Tateyamaria</taxon>
    </lineage>
</organism>
<dbReference type="SUPFAM" id="SSF51430">
    <property type="entry name" value="NAD(P)-linked oxidoreductase"/>
    <property type="match status" value="1"/>
</dbReference>
<dbReference type="Gene3D" id="3.20.20.100">
    <property type="entry name" value="NADP-dependent oxidoreductase domain"/>
    <property type="match status" value="1"/>
</dbReference>
<dbReference type="RefSeq" id="WP_076628625.1">
    <property type="nucleotide sequence ID" value="NZ_CP019312.1"/>
</dbReference>
<protein>
    <submittedName>
        <fullName evidence="1">Uncharacterized protein</fullName>
    </submittedName>
</protein>
<dbReference type="STRING" id="299262.BWR18_12345"/>
<dbReference type="InterPro" id="IPR036812">
    <property type="entry name" value="NAD(P)_OxRdtase_dom_sf"/>
</dbReference>
<reference evidence="1 2" key="1">
    <citation type="submission" date="2017-01" db="EMBL/GenBank/DDBJ databases">
        <title>Complete genome of Tateyamaria omphalii DOK1-4 isolated from seawater in Dokdo.</title>
        <authorList>
            <person name="Kim J.H."/>
            <person name="Chi W.-J."/>
        </authorList>
    </citation>
    <scope>NUCLEOTIDE SEQUENCE [LARGE SCALE GENOMIC DNA]</scope>
    <source>
        <strain evidence="1 2">DOK1-4</strain>
    </source>
</reference>
<name>A0A1P8MWI9_9RHOB</name>
<evidence type="ECO:0000313" key="1">
    <source>
        <dbReference type="EMBL" id="APX12378.1"/>
    </source>
</evidence>
<keyword evidence="2" id="KW-1185">Reference proteome</keyword>
<sequence>MSRFGGKQQCIKFVGPEQSDVIHCPRLPDIWPTNQLGIGFVPFAPLGQGFLTGAGDMETSFAPRDFWANTSLTAPENRIALAELLAQGNNIVPIPATTQMPHLRDNLDAAQISFTDAEAPDA</sequence>
<dbReference type="KEGG" id="tom:BWR18_12345"/>
<dbReference type="AlphaFoldDB" id="A0A1P8MWI9"/>
<gene>
    <name evidence="1" type="ORF">BWR18_12345</name>
</gene>
<accession>A0A1P8MWI9</accession>
<evidence type="ECO:0000313" key="2">
    <source>
        <dbReference type="Proteomes" id="UP000186336"/>
    </source>
</evidence>
<proteinExistence type="predicted"/>